<dbReference type="Proteomes" id="UP001049176">
    <property type="component" value="Chromosome 6"/>
</dbReference>
<evidence type="ECO:0008006" key="4">
    <source>
        <dbReference type="Google" id="ProtNLM"/>
    </source>
</evidence>
<protein>
    <recommendedName>
        <fullName evidence="4">F-box domain-containing protein</fullName>
    </recommendedName>
</protein>
<dbReference type="AlphaFoldDB" id="A0A9P7RW07"/>
<evidence type="ECO:0000256" key="1">
    <source>
        <dbReference type="SAM" id="Coils"/>
    </source>
</evidence>
<organism evidence="2 3">
    <name type="scientific">Marasmius oreades</name>
    <name type="common">fairy-ring Marasmius</name>
    <dbReference type="NCBI Taxonomy" id="181124"/>
    <lineage>
        <taxon>Eukaryota</taxon>
        <taxon>Fungi</taxon>
        <taxon>Dikarya</taxon>
        <taxon>Basidiomycota</taxon>
        <taxon>Agaricomycotina</taxon>
        <taxon>Agaricomycetes</taxon>
        <taxon>Agaricomycetidae</taxon>
        <taxon>Agaricales</taxon>
        <taxon>Marasmiineae</taxon>
        <taxon>Marasmiaceae</taxon>
        <taxon>Marasmius</taxon>
    </lineage>
</organism>
<evidence type="ECO:0000313" key="3">
    <source>
        <dbReference type="Proteomes" id="UP001049176"/>
    </source>
</evidence>
<dbReference type="OrthoDB" id="3217549at2759"/>
<dbReference type="Gene3D" id="3.80.10.10">
    <property type="entry name" value="Ribonuclease Inhibitor"/>
    <property type="match status" value="1"/>
</dbReference>
<name>A0A9P7RW07_9AGAR</name>
<sequence length="576" mass="65858">MNESKVYECLYCGIPVAATTVALLDVLSPSTLERFSKTNQSLPPIEFDNVSKECQNLSQGISSIESQILRLQASMESLRKEQERLRERLEAYKPLIHPIRRLPDEVLAYVFRICVDMDVEELQRKDSAYCQRYPGSLDTRKAPWVLGQICRKWRLLALSLPQLWTVFDLDWRYDDLLWEYHQSLDVLLSIQLQRSRDQPLTVTYCGLRPSSSNTPRSSNGRLLLTLCSRSFQWSKATIRADAESLQELSHYKGMFPYLTDLHVHFLYPGRIGWARARVNKSVFDTFFDTPKLRRLTITGYIEGLSDLSVRFPWAQITHYAVHNDTQWFADLEDHFSALSQMKNLEYCSLETSIPSDGILIPSKSPALSHLHTLVLSHRHIEIEESAIDPLLDWLTLPSLRTLRLTCGLDSPSSLLSFIQRSQCTIEQLAILRSVMDDGALVRLLSADCFNHVHTLELGGTTPLDLVNISDTVIRALEVPSPTSTQSILVPRLRTLVLHDEKAWSDGVFLDMVTSRREVEKFNGTVARLERLVLQDAVSEGENAIKDPEMVLCMEELCRSGLVFEARWTCDSEDYLY</sequence>
<dbReference type="RefSeq" id="XP_043006943.1">
    <property type="nucleotide sequence ID" value="XM_043154488.1"/>
</dbReference>
<evidence type="ECO:0000313" key="2">
    <source>
        <dbReference type="EMBL" id="KAG7090473.1"/>
    </source>
</evidence>
<reference evidence="2" key="1">
    <citation type="journal article" date="2021" name="Genome Biol. Evol.">
        <title>The assembled and annotated genome of the fairy-ring fungus Marasmius oreades.</title>
        <authorList>
            <person name="Hiltunen M."/>
            <person name="Ament-Velasquez S.L."/>
            <person name="Johannesson H."/>
        </authorList>
    </citation>
    <scope>NUCLEOTIDE SEQUENCE</scope>
    <source>
        <strain evidence="2">03SP1</strain>
    </source>
</reference>
<accession>A0A9P7RW07</accession>
<dbReference type="GeneID" id="66078663"/>
<proteinExistence type="predicted"/>
<dbReference type="InterPro" id="IPR032675">
    <property type="entry name" value="LRR_dom_sf"/>
</dbReference>
<dbReference type="EMBL" id="CM032186">
    <property type="protein sequence ID" value="KAG7090473.1"/>
    <property type="molecule type" value="Genomic_DNA"/>
</dbReference>
<dbReference type="KEGG" id="more:E1B28_009587"/>
<comment type="caution">
    <text evidence="2">The sequence shown here is derived from an EMBL/GenBank/DDBJ whole genome shotgun (WGS) entry which is preliminary data.</text>
</comment>
<feature type="coiled-coil region" evidence="1">
    <location>
        <begin position="61"/>
        <end position="88"/>
    </location>
</feature>
<keyword evidence="3" id="KW-1185">Reference proteome</keyword>
<gene>
    <name evidence="2" type="ORF">E1B28_009587</name>
</gene>
<keyword evidence="1" id="KW-0175">Coiled coil</keyword>